<dbReference type="STRING" id="121224.E0VYR6"/>
<dbReference type="PANTHER" id="PTHR22961">
    <property type="entry name" value="SER/THR PROTEIN KINASE-TRB"/>
    <property type="match status" value="1"/>
</dbReference>
<keyword evidence="5" id="KW-1185">Reference proteome</keyword>
<name>E0VYR6_PEDHC</name>
<dbReference type="PANTHER" id="PTHR22961:SF16">
    <property type="entry name" value="SERINE_THREONINE-PROTEIN KINASE 40"/>
    <property type="match status" value="1"/>
</dbReference>
<dbReference type="eggNOG" id="KOG0583">
    <property type="taxonomic scope" value="Eukaryota"/>
</dbReference>
<evidence type="ECO:0000313" key="3">
    <source>
        <dbReference type="EMBL" id="EEB18522.1"/>
    </source>
</evidence>
<dbReference type="EMBL" id="DS235846">
    <property type="protein sequence ID" value="EEB18522.1"/>
    <property type="molecule type" value="Genomic_DNA"/>
</dbReference>
<dbReference type="InParanoid" id="E0VYR6"/>
<feature type="domain" description="Protein kinase" evidence="2">
    <location>
        <begin position="35"/>
        <end position="322"/>
    </location>
</feature>
<dbReference type="SMART" id="SM00220">
    <property type="entry name" value="S_TKc"/>
    <property type="match status" value="1"/>
</dbReference>
<dbReference type="Proteomes" id="UP000009046">
    <property type="component" value="Unassembled WGS sequence"/>
</dbReference>
<dbReference type="SUPFAM" id="SSF56112">
    <property type="entry name" value="Protein kinase-like (PK-like)"/>
    <property type="match status" value="1"/>
</dbReference>
<evidence type="ECO:0000259" key="2">
    <source>
        <dbReference type="PROSITE" id="PS50011"/>
    </source>
</evidence>
<dbReference type="InterPro" id="IPR011009">
    <property type="entry name" value="Kinase-like_dom_sf"/>
</dbReference>
<dbReference type="GO" id="GO:0005524">
    <property type="term" value="F:ATP binding"/>
    <property type="evidence" value="ECO:0007669"/>
    <property type="project" value="InterPro"/>
</dbReference>
<dbReference type="Pfam" id="PF00069">
    <property type="entry name" value="Pkinase"/>
    <property type="match status" value="1"/>
</dbReference>
<protein>
    <submittedName>
        <fullName evidence="3 4">Ser/thr protein kinase-lyk4, putative</fullName>
    </submittedName>
</protein>
<dbReference type="AlphaFoldDB" id="E0VYR6"/>
<sequence length="447" mass="51607">MNDDKNDGFVPCKKSKYTQCNTGDSNNRKIKDNVLSCNNTLGKGDTEAGAYFLGPCMKDYLCAPVAVCIGRKKCTDEYYLMKMLVLDDTDTSDTRFHVRRQFFHNEYRILSMLKNNEGVVRLHDFFKDYVYKEVNGKEEKYKRVFMALDCVYPQGSHNSDLIPLRQLLEEKKLSEIELLLIFYNLLLVIESLHKMNIVHREIKLSNVIVNKKTLKVKLMNFYHAKVLSVNEVYNKDSYCPRSSDVRAAGVVFHAMLRSGNIEFGSVLSSSTIHTMREQNKNCLFKNNLINVETKETLYGTLCFLPKHQSEVHQALDMVSTLFAIQSSIQNFNSSIDSKNMDQVVPECLDFVTKKITKSHQNKKSKMDYYENCSVKVPEMKDFEMSNEKRKGEINVRGTSKSKEEKEIKRDKIKFAMMRLGATSLQSINALSFNYSKKNSCSCENFFF</sequence>
<dbReference type="InterPro" id="IPR024104">
    <property type="entry name" value="Tribbles/Ser_Thr_kinase_40"/>
</dbReference>
<reference evidence="4" key="3">
    <citation type="submission" date="2020-05" db="UniProtKB">
        <authorList>
            <consortium name="EnsemblMetazoa"/>
        </authorList>
    </citation>
    <scope>IDENTIFICATION</scope>
    <source>
        <strain evidence="4">USDA</strain>
    </source>
</reference>
<keyword evidence="3" id="KW-0418">Kinase</keyword>
<dbReference type="EMBL" id="AAZO01006287">
    <property type="status" value="NOT_ANNOTATED_CDS"/>
    <property type="molecule type" value="Genomic_DNA"/>
</dbReference>
<reference evidence="3" key="2">
    <citation type="submission" date="2007-04" db="EMBL/GenBank/DDBJ databases">
        <title>The genome of the human body louse.</title>
        <authorList>
            <consortium name="The Human Body Louse Genome Consortium"/>
            <person name="Kirkness E."/>
            <person name="Walenz B."/>
            <person name="Hass B."/>
            <person name="Bruggner R."/>
            <person name="Strausberg R."/>
        </authorList>
    </citation>
    <scope>NUCLEOTIDE SEQUENCE</scope>
    <source>
        <strain evidence="3">USDA</strain>
    </source>
</reference>
<dbReference type="CTD" id="8233245"/>
<dbReference type="GeneID" id="8233245"/>
<evidence type="ECO:0000256" key="1">
    <source>
        <dbReference type="SAM" id="MobiDB-lite"/>
    </source>
</evidence>
<dbReference type="HOGENOM" id="CLU_612971_0_0_1"/>
<organism>
    <name type="scientific">Pediculus humanus subsp. corporis</name>
    <name type="common">Body louse</name>
    <dbReference type="NCBI Taxonomy" id="121224"/>
    <lineage>
        <taxon>Eukaryota</taxon>
        <taxon>Metazoa</taxon>
        <taxon>Ecdysozoa</taxon>
        <taxon>Arthropoda</taxon>
        <taxon>Hexapoda</taxon>
        <taxon>Insecta</taxon>
        <taxon>Pterygota</taxon>
        <taxon>Neoptera</taxon>
        <taxon>Paraneoptera</taxon>
        <taxon>Psocodea</taxon>
        <taxon>Troctomorpha</taxon>
        <taxon>Phthiraptera</taxon>
        <taxon>Anoplura</taxon>
        <taxon>Pediculidae</taxon>
        <taxon>Pediculus</taxon>
    </lineage>
</organism>
<dbReference type="VEuPathDB" id="VectorBase:PHUM517350"/>
<feature type="region of interest" description="Disordered" evidence="1">
    <location>
        <begin position="385"/>
        <end position="404"/>
    </location>
</feature>
<reference evidence="3" key="1">
    <citation type="submission" date="2007-04" db="EMBL/GenBank/DDBJ databases">
        <title>Annotation of Pediculus humanus corporis strain USDA.</title>
        <authorList>
            <person name="Kirkness E."/>
            <person name="Hannick L."/>
            <person name="Hass B."/>
            <person name="Bruggner R."/>
            <person name="Lawson D."/>
            <person name="Bidwell S."/>
            <person name="Joardar V."/>
            <person name="Caler E."/>
            <person name="Walenz B."/>
            <person name="Inman J."/>
            <person name="Schobel S."/>
            <person name="Galinsky K."/>
            <person name="Amedeo P."/>
            <person name="Strausberg R."/>
        </authorList>
    </citation>
    <scope>NUCLEOTIDE SEQUENCE</scope>
    <source>
        <strain evidence="3">USDA</strain>
    </source>
</reference>
<evidence type="ECO:0000313" key="5">
    <source>
        <dbReference type="Proteomes" id="UP000009046"/>
    </source>
</evidence>
<evidence type="ECO:0000313" key="4">
    <source>
        <dbReference type="EnsemblMetazoa" id="PHUM517350-PA"/>
    </source>
</evidence>
<dbReference type="OrthoDB" id="410920at2759"/>
<dbReference type="PROSITE" id="PS50011">
    <property type="entry name" value="PROTEIN_KINASE_DOM"/>
    <property type="match status" value="1"/>
</dbReference>
<dbReference type="EnsemblMetazoa" id="PHUM517350-RA">
    <property type="protein sequence ID" value="PHUM517350-PA"/>
    <property type="gene ID" value="PHUM517350"/>
</dbReference>
<keyword evidence="3" id="KW-0808">Transferase</keyword>
<dbReference type="InterPro" id="IPR000719">
    <property type="entry name" value="Prot_kinase_dom"/>
</dbReference>
<accession>E0VYR6</accession>
<dbReference type="GO" id="GO:0004672">
    <property type="term" value="F:protein kinase activity"/>
    <property type="evidence" value="ECO:0007669"/>
    <property type="project" value="InterPro"/>
</dbReference>
<dbReference type="KEGG" id="phu:Phum_PHUM517350"/>
<proteinExistence type="predicted"/>
<gene>
    <name evidence="4" type="primary">8233245</name>
    <name evidence="3" type="ORF">Phum_PHUM517350</name>
</gene>
<dbReference type="Gene3D" id="1.10.510.10">
    <property type="entry name" value="Transferase(Phosphotransferase) domain 1"/>
    <property type="match status" value="1"/>
</dbReference>
<dbReference type="RefSeq" id="XP_002431260.1">
    <property type="nucleotide sequence ID" value="XM_002431215.1"/>
</dbReference>